<dbReference type="GO" id="GO:0005576">
    <property type="term" value="C:extracellular region"/>
    <property type="evidence" value="ECO:0007669"/>
    <property type="project" value="TreeGrafter"/>
</dbReference>
<dbReference type="GO" id="GO:0030288">
    <property type="term" value="C:outer membrane-bounded periplasmic space"/>
    <property type="evidence" value="ECO:0007669"/>
    <property type="project" value="TreeGrafter"/>
</dbReference>
<feature type="domain" description="Solute-binding protein family 3/N-terminal" evidence="5">
    <location>
        <begin position="36"/>
        <end position="268"/>
    </location>
</feature>
<dbReference type="Pfam" id="PF00497">
    <property type="entry name" value="SBP_bac_3"/>
    <property type="match status" value="1"/>
</dbReference>
<feature type="chain" id="PRO_5013776793" evidence="4">
    <location>
        <begin position="22"/>
        <end position="293"/>
    </location>
</feature>
<evidence type="ECO:0000256" key="4">
    <source>
        <dbReference type="SAM" id="SignalP"/>
    </source>
</evidence>
<dbReference type="OrthoDB" id="7240770at2"/>
<evidence type="ECO:0000313" key="7">
    <source>
        <dbReference type="Proteomes" id="UP000229897"/>
    </source>
</evidence>
<dbReference type="SMART" id="SM00062">
    <property type="entry name" value="PBPb"/>
    <property type="match status" value="1"/>
</dbReference>
<dbReference type="InterPro" id="IPR001638">
    <property type="entry name" value="Solute-binding_3/MltF_N"/>
</dbReference>
<dbReference type="SUPFAM" id="SSF53850">
    <property type="entry name" value="Periplasmic binding protein-like II"/>
    <property type="match status" value="1"/>
</dbReference>
<evidence type="ECO:0000313" key="6">
    <source>
        <dbReference type="EMBL" id="ATQ73382.1"/>
    </source>
</evidence>
<dbReference type="Proteomes" id="UP000229897">
    <property type="component" value="Chromosome"/>
</dbReference>
<dbReference type="PANTHER" id="PTHR30085">
    <property type="entry name" value="AMINO ACID ABC TRANSPORTER PERMEASE"/>
    <property type="match status" value="1"/>
</dbReference>
<keyword evidence="2" id="KW-0813">Transport</keyword>
<evidence type="ECO:0000256" key="2">
    <source>
        <dbReference type="ARBA" id="ARBA00022448"/>
    </source>
</evidence>
<feature type="signal peptide" evidence="4">
    <location>
        <begin position="1"/>
        <end position="21"/>
    </location>
</feature>
<evidence type="ECO:0000259" key="5">
    <source>
        <dbReference type="SMART" id="SM00062"/>
    </source>
</evidence>
<proteinExistence type="inferred from homology"/>
<evidence type="ECO:0000256" key="3">
    <source>
        <dbReference type="ARBA" id="ARBA00022729"/>
    </source>
</evidence>
<dbReference type="InterPro" id="IPR051455">
    <property type="entry name" value="Bact_solute-bind_prot3"/>
</dbReference>
<dbReference type="EMBL" id="CP024608">
    <property type="protein sequence ID" value="ATQ73382.1"/>
    <property type="molecule type" value="Genomic_DNA"/>
</dbReference>
<evidence type="ECO:0000256" key="1">
    <source>
        <dbReference type="ARBA" id="ARBA00010333"/>
    </source>
</evidence>
<dbReference type="PANTHER" id="PTHR30085:SF2">
    <property type="entry name" value="GLUTAMATE_ASPARTATE IMPORT SOLUTE-BINDING PROTEIN"/>
    <property type="match status" value="1"/>
</dbReference>
<keyword evidence="3 4" id="KW-0732">Signal</keyword>
<dbReference type="GO" id="GO:0006865">
    <property type="term" value="P:amino acid transport"/>
    <property type="evidence" value="ECO:0007669"/>
    <property type="project" value="TreeGrafter"/>
</dbReference>
<keyword evidence="7" id="KW-1185">Reference proteome</keyword>
<protein>
    <submittedName>
        <fullName evidence="6">Amino acid ABC transporter substrate-binding protein</fullName>
    </submittedName>
</protein>
<dbReference type="RefSeq" id="WP_099873256.1">
    <property type="nucleotide sequence ID" value="NZ_CP024608.1"/>
</dbReference>
<dbReference type="Gene3D" id="3.40.190.10">
    <property type="entry name" value="Periplasmic binding protein-like II"/>
    <property type="match status" value="2"/>
</dbReference>
<dbReference type="AlphaFoldDB" id="A0A2D2DEH1"/>
<reference evidence="6" key="1">
    <citation type="submission" date="2017-10" db="EMBL/GenBank/DDBJ databases">
        <title>Massilia psychrophilum sp. nov., a novel purple-pigmented bacterium isolated from Tianshan glacier, Xinjiang Municipality, China.</title>
        <authorList>
            <person name="Wang H."/>
        </authorList>
    </citation>
    <scope>NUCLEOTIDE SEQUENCE [LARGE SCALE GENOMIC DNA]</scope>
    <source>
        <strain evidence="6">B2</strain>
    </source>
</reference>
<name>A0A2D2DEH1_9BURK</name>
<gene>
    <name evidence="6" type="ORF">CR152_01805</name>
</gene>
<dbReference type="CDD" id="cd13688">
    <property type="entry name" value="PBP2_GltI_DEBP"/>
    <property type="match status" value="1"/>
</dbReference>
<accession>A0A2D2DEH1</accession>
<dbReference type="KEGG" id="mass:CR152_01805"/>
<sequence>MNTRHLLFAFAALLSLAPHGAAQESPTLRKIAETGVISIGFRDKSIPFSYLDKQQRPTGYSIELCYRIVDAIRTRLKAPGLEVMLRPVTSANRSAFMVNGIVDLECGSTTNTLERQKELAFSVTTFVAATSLVAKKTAHIDSLQALKGSTVVSTAGTTAIHALGETAQAQGLDLHIIPGRDHAEAFSMVEAGRAVAFVMDDVLLHGLVAAAKDRSIYAIVATDLPVQPYGIVVRKNDPEFKKLVDEAIVALFKSGEVQQIYRKWFAPLQLPMSPALKKAIAAPTDSGDPAAYR</sequence>
<organism evidence="6 7">
    <name type="scientific">Massilia violaceinigra</name>
    <dbReference type="NCBI Taxonomy" id="2045208"/>
    <lineage>
        <taxon>Bacteria</taxon>
        <taxon>Pseudomonadati</taxon>
        <taxon>Pseudomonadota</taxon>
        <taxon>Betaproteobacteria</taxon>
        <taxon>Burkholderiales</taxon>
        <taxon>Oxalobacteraceae</taxon>
        <taxon>Telluria group</taxon>
        <taxon>Massilia</taxon>
    </lineage>
</organism>
<comment type="similarity">
    <text evidence="1">Belongs to the bacterial solute-binding protein 3 family.</text>
</comment>